<evidence type="ECO:0000313" key="9">
    <source>
        <dbReference type="EMBL" id="SDZ48354.1"/>
    </source>
</evidence>
<evidence type="ECO:0000256" key="3">
    <source>
        <dbReference type="ARBA" id="ARBA00022763"/>
    </source>
</evidence>
<keyword evidence="5" id="KW-0190">Covalent protein-DNA linkage</keyword>
<keyword evidence="2 8" id="KW-0645">Protease</keyword>
<protein>
    <recommendedName>
        <fullName evidence="8">Abasic site processing protein</fullName>
        <ecNumber evidence="8">3.4.-.-</ecNumber>
    </recommendedName>
</protein>
<keyword evidence="10" id="KW-1185">Reference proteome</keyword>
<keyword evidence="6" id="KW-0238">DNA-binding</keyword>
<keyword evidence="7" id="KW-0456">Lyase</keyword>
<dbReference type="EMBL" id="FNPZ01000005">
    <property type="protein sequence ID" value="SDZ48354.1"/>
    <property type="molecule type" value="Genomic_DNA"/>
</dbReference>
<evidence type="ECO:0000313" key="10">
    <source>
        <dbReference type="Proteomes" id="UP000198891"/>
    </source>
</evidence>
<comment type="similarity">
    <text evidence="1 8">Belongs to the SOS response-associated peptidase family.</text>
</comment>
<name>A0A1H3TDP2_9MICO</name>
<dbReference type="PANTHER" id="PTHR13604:SF0">
    <property type="entry name" value="ABASIC SITE PROCESSING PROTEIN HMCES"/>
    <property type="match status" value="1"/>
</dbReference>
<keyword evidence="3" id="KW-0227">DNA damage</keyword>
<dbReference type="AlphaFoldDB" id="A0A1H3TDP2"/>
<dbReference type="GO" id="GO:0003697">
    <property type="term" value="F:single-stranded DNA binding"/>
    <property type="evidence" value="ECO:0007669"/>
    <property type="project" value="InterPro"/>
</dbReference>
<evidence type="ECO:0000256" key="6">
    <source>
        <dbReference type="ARBA" id="ARBA00023125"/>
    </source>
</evidence>
<dbReference type="Gene3D" id="3.90.1680.10">
    <property type="entry name" value="SOS response associated peptidase-like"/>
    <property type="match status" value="1"/>
</dbReference>
<accession>A0A1H3TDP2</accession>
<evidence type="ECO:0000256" key="8">
    <source>
        <dbReference type="RuleBase" id="RU364100"/>
    </source>
</evidence>
<dbReference type="EC" id="3.4.-.-" evidence="8"/>
<evidence type="ECO:0000256" key="2">
    <source>
        <dbReference type="ARBA" id="ARBA00022670"/>
    </source>
</evidence>
<dbReference type="PANTHER" id="PTHR13604">
    <property type="entry name" value="DC12-RELATED"/>
    <property type="match status" value="1"/>
</dbReference>
<keyword evidence="4 8" id="KW-0378">Hydrolase</keyword>
<dbReference type="RefSeq" id="WP_092557373.1">
    <property type="nucleotide sequence ID" value="NZ_FNPZ01000005.1"/>
</dbReference>
<sequence>MCGRFAIDGKVNEAISEYVHAGGKPQDWRPSDWAPNYNVAPTDPSVIIRDRIDDSSGEIRREVDWDAIWDFRPPWLKTPAPQINARIENLTSSNLWKKAFIGRRAIVPMLGYYEWKTIAGKKQPYFIHSDADFLSAAGIYVPVESGDGWEVRFAIITREARDASGEIHDRMPAFLTRESWDTWLAPDDLSDPADALEMLKASSEQVATSITAYPVGMAINNVRARPEWDDPDLLEPVDLDTPSR</sequence>
<evidence type="ECO:0000256" key="4">
    <source>
        <dbReference type="ARBA" id="ARBA00022801"/>
    </source>
</evidence>
<dbReference type="GO" id="GO:0016829">
    <property type="term" value="F:lyase activity"/>
    <property type="evidence" value="ECO:0007669"/>
    <property type="project" value="UniProtKB-KW"/>
</dbReference>
<dbReference type="Pfam" id="PF02586">
    <property type="entry name" value="SRAP"/>
    <property type="match status" value="1"/>
</dbReference>
<dbReference type="STRING" id="381665.SAMN05216554_4117"/>
<dbReference type="InterPro" id="IPR003738">
    <property type="entry name" value="SRAP"/>
</dbReference>
<gene>
    <name evidence="9" type="ORF">SAMN05216554_4117</name>
</gene>
<proteinExistence type="inferred from homology"/>
<dbReference type="GO" id="GO:0006508">
    <property type="term" value="P:proteolysis"/>
    <property type="evidence" value="ECO:0007669"/>
    <property type="project" value="UniProtKB-KW"/>
</dbReference>
<dbReference type="GO" id="GO:0106300">
    <property type="term" value="P:protein-DNA covalent cross-linking repair"/>
    <property type="evidence" value="ECO:0007669"/>
    <property type="project" value="InterPro"/>
</dbReference>
<dbReference type="GO" id="GO:0008233">
    <property type="term" value="F:peptidase activity"/>
    <property type="evidence" value="ECO:0007669"/>
    <property type="project" value="UniProtKB-KW"/>
</dbReference>
<dbReference type="InterPro" id="IPR036590">
    <property type="entry name" value="SRAP-like"/>
</dbReference>
<dbReference type="Proteomes" id="UP000198891">
    <property type="component" value="Unassembled WGS sequence"/>
</dbReference>
<dbReference type="OrthoDB" id="9782620at2"/>
<reference evidence="9 10" key="1">
    <citation type="submission" date="2016-10" db="EMBL/GenBank/DDBJ databases">
        <authorList>
            <person name="de Groot N.N."/>
        </authorList>
    </citation>
    <scope>NUCLEOTIDE SEQUENCE [LARGE SCALE GENOMIC DNA]</scope>
    <source>
        <strain evidence="9 10">CGMCC 4.3491</strain>
    </source>
</reference>
<dbReference type="SUPFAM" id="SSF143081">
    <property type="entry name" value="BB1717-like"/>
    <property type="match status" value="1"/>
</dbReference>
<evidence type="ECO:0000256" key="7">
    <source>
        <dbReference type="ARBA" id="ARBA00023239"/>
    </source>
</evidence>
<evidence type="ECO:0000256" key="5">
    <source>
        <dbReference type="ARBA" id="ARBA00023124"/>
    </source>
</evidence>
<organism evidence="9 10">
    <name type="scientific">Herbiconiux ginsengi</name>
    <dbReference type="NCBI Taxonomy" id="381665"/>
    <lineage>
        <taxon>Bacteria</taxon>
        <taxon>Bacillati</taxon>
        <taxon>Actinomycetota</taxon>
        <taxon>Actinomycetes</taxon>
        <taxon>Micrococcales</taxon>
        <taxon>Microbacteriaceae</taxon>
        <taxon>Herbiconiux</taxon>
    </lineage>
</organism>
<evidence type="ECO:0000256" key="1">
    <source>
        <dbReference type="ARBA" id="ARBA00008136"/>
    </source>
</evidence>